<dbReference type="EMBL" id="BQFW01000013">
    <property type="protein sequence ID" value="GJJ77174.1"/>
    <property type="molecule type" value="Genomic_DNA"/>
</dbReference>
<evidence type="ECO:0000256" key="1">
    <source>
        <dbReference type="SAM" id="MobiDB-lite"/>
    </source>
</evidence>
<dbReference type="InterPro" id="IPR038765">
    <property type="entry name" value="Papain-like_cys_pep_sf"/>
</dbReference>
<feature type="compositionally biased region" description="Low complexity" evidence="1">
    <location>
        <begin position="36"/>
        <end position="72"/>
    </location>
</feature>
<dbReference type="SMART" id="SM00460">
    <property type="entry name" value="TGc"/>
    <property type="match status" value="1"/>
</dbReference>
<feature type="compositionally biased region" description="Low complexity" evidence="1">
    <location>
        <begin position="108"/>
        <end position="141"/>
    </location>
</feature>
<evidence type="ECO:0000259" key="2">
    <source>
        <dbReference type="SMART" id="SM00460"/>
    </source>
</evidence>
<accession>A0A9P3HI64</accession>
<dbReference type="PANTHER" id="PTHR46333:SF2">
    <property type="entry name" value="CYTOKINESIS PROTEIN 3"/>
    <property type="match status" value="1"/>
</dbReference>
<dbReference type="SUPFAM" id="SSF54001">
    <property type="entry name" value="Cysteine proteinases"/>
    <property type="match status" value="1"/>
</dbReference>
<evidence type="ECO:0000313" key="3">
    <source>
        <dbReference type="EMBL" id="GJJ77174.1"/>
    </source>
</evidence>
<keyword evidence="4" id="KW-1185">Reference proteome</keyword>
<feature type="region of interest" description="Disordered" evidence="1">
    <location>
        <begin position="26"/>
        <end position="177"/>
    </location>
</feature>
<reference evidence="3" key="1">
    <citation type="submission" date="2021-11" db="EMBL/GenBank/DDBJ databases">
        <authorList>
            <person name="Herlambang A."/>
            <person name="Guo Y."/>
            <person name="Takashima Y."/>
            <person name="Nishizawa T."/>
        </authorList>
    </citation>
    <scope>NUCLEOTIDE SEQUENCE</scope>
    <source>
        <strain evidence="3">E1425</strain>
    </source>
</reference>
<dbReference type="PANTHER" id="PTHR46333">
    <property type="entry name" value="CYTOKINESIS PROTEIN 3"/>
    <property type="match status" value="1"/>
</dbReference>
<evidence type="ECO:0000313" key="4">
    <source>
        <dbReference type="Proteomes" id="UP000827284"/>
    </source>
</evidence>
<dbReference type="GO" id="GO:0005737">
    <property type="term" value="C:cytoplasm"/>
    <property type="evidence" value="ECO:0007669"/>
    <property type="project" value="TreeGrafter"/>
</dbReference>
<dbReference type="OrthoDB" id="6129702at2759"/>
<dbReference type="AlphaFoldDB" id="A0A9P3HI64"/>
<proteinExistence type="predicted"/>
<feature type="compositionally biased region" description="Low complexity" evidence="1">
    <location>
        <begin position="149"/>
        <end position="177"/>
    </location>
</feature>
<dbReference type="InterPro" id="IPR002931">
    <property type="entry name" value="Transglutaminase-like"/>
</dbReference>
<dbReference type="Pfam" id="PF01841">
    <property type="entry name" value="Transglut_core"/>
    <property type="match status" value="1"/>
</dbReference>
<name>A0A9P3HI64_9FUNG</name>
<dbReference type="Gene3D" id="3.10.620.30">
    <property type="match status" value="1"/>
</dbReference>
<feature type="compositionally biased region" description="Polar residues" evidence="1">
    <location>
        <begin position="26"/>
        <end position="35"/>
    </location>
</feature>
<protein>
    <recommendedName>
        <fullName evidence="2">Transglutaminase-like domain-containing protein</fullName>
    </recommendedName>
</protein>
<reference evidence="3" key="2">
    <citation type="journal article" date="2022" name="Microbiol. Resour. Announc.">
        <title>Whole-Genome Sequence of Entomortierella parvispora E1425, a Mucoromycotan Fungus Associated with Burkholderiaceae-Related Endosymbiotic Bacteria.</title>
        <authorList>
            <person name="Herlambang A."/>
            <person name="Guo Y."/>
            <person name="Takashima Y."/>
            <person name="Narisawa K."/>
            <person name="Ohta H."/>
            <person name="Nishizawa T."/>
        </authorList>
    </citation>
    <scope>NUCLEOTIDE SEQUENCE</scope>
    <source>
        <strain evidence="3">E1425</strain>
    </source>
</reference>
<dbReference type="InterPro" id="IPR052557">
    <property type="entry name" value="CAP/Cytokinesis_protein"/>
</dbReference>
<gene>
    <name evidence="3" type="ORF">EMPS_09533</name>
</gene>
<feature type="region of interest" description="Disordered" evidence="1">
    <location>
        <begin position="203"/>
        <end position="228"/>
    </location>
</feature>
<organism evidence="3 4">
    <name type="scientific">Entomortierella parvispora</name>
    <dbReference type="NCBI Taxonomy" id="205924"/>
    <lineage>
        <taxon>Eukaryota</taxon>
        <taxon>Fungi</taxon>
        <taxon>Fungi incertae sedis</taxon>
        <taxon>Mucoromycota</taxon>
        <taxon>Mortierellomycotina</taxon>
        <taxon>Mortierellomycetes</taxon>
        <taxon>Mortierellales</taxon>
        <taxon>Mortierellaceae</taxon>
        <taxon>Entomortierella</taxon>
    </lineage>
</organism>
<comment type="caution">
    <text evidence="3">The sequence shown here is derived from an EMBL/GenBank/DDBJ whole genome shotgun (WGS) entry which is preliminary data.</text>
</comment>
<sequence length="681" mass="75006">MSQVPGTKTSTKTSTVNGVTTVVTTIETPGQPTRITTTTTTTTTKKPVAPGQVQPQPQQYFSSRPVPVQQEPEQPKRRSFFSSLKKVLPGNNSEKRASIIQTPPPPQQQHQQRPTTPVPAPVQQQQRPTPVPAPVQQQQRPTPIPAPAPVQQQQRPAQVQPQVQAQRPAPVQSQAPVLPQIIRQENGNGIFEDLSEKLRQTTLTRPTPAVEHHTSTSTSTTTTQNGHIVHHASTTYSGEGMPDDAISLLKRSQPLLAPTFSGQRLDVDSIDFSREDELARSCPSSKMASIPALSDYLTSPCAGDKVSQLRTIFTWMANNIIYDVPAFMSGHYGDQSPEGVLHNRKAVCEGYANLFIALAEPAGLDVKKVIGVARGVDIQVGDERLGSPHAWNAVTIDGEYLLIDSTWGAGVCDLATRSFRKLFRPFFFLLRPNRLIYTHWPDDPREQFLDPPIQEKVFRDLPAIKPESWGLGIKLAGKHRGQVIRTKDDSIELEVRLKKRPSDGQAGKIVARLNWKGQSVPTSCQWLRDDAKYVWMSVKGFCPSSGQGELNVFGWPPGGDQTKNGPQCLSFRVINEGSGRAAKPMLQQYVVKGFAFSVLEPMEAYVKKNVPQTIKIRVFDVEKGVVPALALQSPEGGMPERLPQVQPGLFEVQKVLSAGQWKIVNMNSEYAFSFAAVFDAV</sequence>
<feature type="domain" description="Transglutaminase-like" evidence="2">
    <location>
        <begin position="340"/>
        <end position="407"/>
    </location>
</feature>
<dbReference type="Proteomes" id="UP000827284">
    <property type="component" value="Unassembled WGS sequence"/>
</dbReference>